<gene>
    <name evidence="2" type="ORF">FEQUK3_LOCUS8242</name>
</gene>
<comment type="caution">
    <text evidence="2">The sequence shown here is derived from an EMBL/GenBank/DDBJ whole genome shotgun (WGS) entry which is preliminary data.</text>
</comment>
<dbReference type="AlphaFoldDB" id="A0A8J2NCJ3"/>
<reference evidence="2" key="1">
    <citation type="submission" date="2021-05" db="EMBL/GenBank/DDBJ databases">
        <authorList>
            <person name="Khan N."/>
        </authorList>
    </citation>
    <scope>NUCLEOTIDE SEQUENCE</scope>
</reference>
<sequence>MPTATEFFGITAHNLGPLTTTFTAPSSCATSINDDYIMFVNATSPYAVRGQAKCSTVTYGDCFPSGEKLQSFIDQTSSSTFYQQTWTYFSPGIACPAGWKTVGALAHGESGKMSASGALAQAPSEEDEKWERFIWPTDGWRNILDKSETLAYCCPSGYQGDVGGGCVSTLGPVSSYSYSQLCAINYFIHDYYTVISSVSGLPYSNGVYSYIETTGTGSAAVVTTTKDLGEALGATSNDFADIAVATWVPAVPLIYKKEDMDKKEGDGETETTSATRTASATDASTATETSSATDAETVENAASNVPRQGSISTLGLVLGVLAGMGMLLS</sequence>
<organism evidence="2 3">
    <name type="scientific">Fusarium equiseti</name>
    <name type="common">Fusarium scirpi</name>
    <dbReference type="NCBI Taxonomy" id="61235"/>
    <lineage>
        <taxon>Eukaryota</taxon>
        <taxon>Fungi</taxon>
        <taxon>Dikarya</taxon>
        <taxon>Ascomycota</taxon>
        <taxon>Pezizomycotina</taxon>
        <taxon>Sordariomycetes</taxon>
        <taxon>Hypocreomycetidae</taxon>
        <taxon>Hypocreales</taxon>
        <taxon>Nectriaceae</taxon>
        <taxon>Fusarium</taxon>
        <taxon>Fusarium incarnatum-equiseti species complex</taxon>
    </lineage>
</organism>
<evidence type="ECO:0000313" key="3">
    <source>
        <dbReference type="Proteomes" id="UP000693738"/>
    </source>
</evidence>
<evidence type="ECO:0000313" key="2">
    <source>
        <dbReference type="EMBL" id="CAG7562536.1"/>
    </source>
</evidence>
<dbReference type="Proteomes" id="UP000693738">
    <property type="component" value="Unassembled WGS sequence"/>
</dbReference>
<name>A0A8J2NCJ3_FUSEQ</name>
<feature type="region of interest" description="Disordered" evidence="1">
    <location>
        <begin position="259"/>
        <end position="304"/>
    </location>
</feature>
<evidence type="ECO:0000256" key="1">
    <source>
        <dbReference type="SAM" id="MobiDB-lite"/>
    </source>
</evidence>
<feature type="compositionally biased region" description="Low complexity" evidence="1">
    <location>
        <begin position="270"/>
        <end position="295"/>
    </location>
</feature>
<protein>
    <submittedName>
        <fullName evidence="2">Uncharacterized protein</fullName>
    </submittedName>
</protein>
<accession>A0A8J2NCJ3</accession>
<dbReference type="EMBL" id="CAJSTJ010000151">
    <property type="protein sequence ID" value="CAG7562536.1"/>
    <property type="molecule type" value="Genomic_DNA"/>
</dbReference>
<proteinExistence type="predicted"/>